<dbReference type="EMBL" id="JACGWM010000002">
    <property type="protein sequence ID" value="KAL0390662.1"/>
    <property type="molecule type" value="Genomic_DNA"/>
</dbReference>
<proteinExistence type="predicted"/>
<dbReference type="InterPro" id="IPR050836">
    <property type="entry name" value="SDS22/Internalin_LRR"/>
</dbReference>
<dbReference type="PANTHER" id="PTHR46652">
    <property type="entry name" value="LEUCINE-RICH REPEAT AND IQ DOMAIN-CONTAINING PROTEIN 1-RELATED"/>
    <property type="match status" value="1"/>
</dbReference>
<protein>
    <submittedName>
        <fullName evidence="4">Uncharacterized protein</fullName>
    </submittedName>
</protein>
<reference evidence="4" key="2">
    <citation type="journal article" date="2024" name="Plant">
        <title>Genomic evolution and insights into agronomic trait innovations of Sesamum species.</title>
        <authorList>
            <person name="Miao H."/>
            <person name="Wang L."/>
            <person name="Qu L."/>
            <person name="Liu H."/>
            <person name="Sun Y."/>
            <person name="Le M."/>
            <person name="Wang Q."/>
            <person name="Wei S."/>
            <person name="Zheng Y."/>
            <person name="Lin W."/>
            <person name="Duan Y."/>
            <person name="Cao H."/>
            <person name="Xiong S."/>
            <person name="Wang X."/>
            <person name="Wei L."/>
            <person name="Li C."/>
            <person name="Ma Q."/>
            <person name="Ju M."/>
            <person name="Zhao R."/>
            <person name="Li G."/>
            <person name="Mu C."/>
            <person name="Tian Q."/>
            <person name="Mei H."/>
            <person name="Zhang T."/>
            <person name="Gao T."/>
            <person name="Zhang H."/>
        </authorList>
    </citation>
    <scope>NUCLEOTIDE SEQUENCE</scope>
    <source>
        <strain evidence="4">KEN8</strain>
    </source>
</reference>
<reference evidence="4" key="1">
    <citation type="submission" date="2020-06" db="EMBL/GenBank/DDBJ databases">
        <authorList>
            <person name="Li T."/>
            <person name="Hu X."/>
            <person name="Zhang T."/>
            <person name="Song X."/>
            <person name="Zhang H."/>
            <person name="Dai N."/>
            <person name="Sheng W."/>
            <person name="Hou X."/>
            <person name="Wei L."/>
        </authorList>
    </citation>
    <scope>NUCLEOTIDE SEQUENCE</scope>
    <source>
        <strain evidence="4">KEN8</strain>
        <tissue evidence="4">Leaf</tissue>
    </source>
</reference>
<accession>A0AAW2SDW5</accession>
<keyword evidence="1" id="KW-0433">Leucine-rich repeat</keyword>
<gene>
    <name evidence="4" type="ORF">Scaly_0423300</name>
</gene>
<dbReference type="InterPro" id="IPR032675">
    <property type="entry name" value="LRR_dom_sf"/>
</dbReference>
<dbReference type="AlphaFoldDB" id="A0AAW2SDW5"/>
<comment type="caution">
    <text evidence="4">The sequence shown here is derived from an EMBL/GenBank/DDBJ whole genome shotgun (WGS) entry which is preliminary data.</text>
</comment>
<sequence length="443" mass="49253">MTVLSSKKILQEKNASDADSITSLTLTHKALSDGLKSCMNLKWLSVVQNKLRSLKGIEGLTKLTVLNAGKNKLKSMDEVKSLASLRALILNDNEISSVCKLDQMKELNTLEFTGYSLNQLMIFEFKYTAFPTNHNYAVLSRNPISSLALPSNCQLQTVDSSLKSCLELKELRLAHNEIMTIPSEFGRLVKLQNLDMGNNLITNRPIDKIVGKEMHEKVDDFSFEADNKLALQSETNIDQSTRNKNPSKTPPLSESMDNNINSAGGLGSRKKRKELLDEKGVDSVENTNNMEKKKKTKVKLQQNENSNAESLNLTPQEAKKSKHEKQKTNRVAEEPDVGLDSTLTGKESDKKSHKKTKRDKVNIIDSAETPFTDLFATDAPEDPHEIADKKLDRKTGQDVHVVTGLVTLPTKTKKKRNRVDPAALDLSQVDEIGLGGPSAWDDI</sequence>
<evidence type="ECO:0000256" key="1">
    <source>
        <dbReference type="ARBA" id="ARBA00022614"/>
    </source>
</evidence>
<dbReference type="Gene3D" id="3.80.10.10">
    <property type="entry name" value="Ribonuclease Inhibitor"/>
    <property type="match status" value="2"/>
</dbReference>
<feature type="compositionally biased region" description="Polar residues" evidence="3">
    <location>
        <begin position="300"/>
        <end position="315"/>
    </location>
</feature>
<dbReference type="PROSITE" id="PS51450">
    <property type="entry name" value="LRR"/>
    <property type="match status" value="2"/>
</dbReference>
<dbReference type="Pfam" id="PF00560">
    <property type="entry name" value="LRR_1"/>
    <property type="match status" value="1"/>
</dbReference>
<dbReference type="SMART" id="SM00365">
    <property type="entry name" value="LRR_SD22"/>
    <property type="match status" value="4"/>
</dbReference>
<dbReference type="InterPro" id="IPR001611">
    <property type="entry name" value="Leu-rich_rpt"/>
</dbReference>
<evidence type="ECO:0000256" key="2">
    <source>
        <dbReference type="ARBA" id="ARBA00022737"/>
    </source>
</evidence>
<keyword evidence="2" id="KW-0677">Repeat</keyword>
<feature type="compositionally biased region" description="Polar residues" evidence="3">
    <location>
        <begin position="233"/>
        <end position="262"/>
    </location>
</feature>
<evidence type="ECO:0000256" key="3">
    <source>
        <dbReference type="SAM" id="MobiDB-lite"/>
    </source>
</evidence>
<evidence type="ECO:0000313" key="4">
    <source>
        <dbReference type="EMBL" id="KAL0390662.1"/>
    </source>
</evidence>
<dbReference type="PANTHER" id="PTHR46652:SF7">
    <property type="entry name" value="LEUCINE-RICH REPEAT AND IQ DOMAIN-CONTAINING PROTEIN 1"/>
    <property type="match status" value="1"/>
</dbReference>
<dbReference type="SUPFAM" id="SSF52058">
    <property type="entry name" value="L domain-like"/>
    <property type="match status" value="1"/>
</dbReference>
<feature type="region of interest" description="Disordered" evidence="3">
    <location>
        <begin position="233"/>
        <end position="358"/>
    </location>
</feature>
<name>A0AAW2SDW5_9LAMI</name>
<organism evidence="4">
    <name type="scientific">Sesamum calycinum</name>
    <dbReference type="NCBI Taxonomy" id="2727403"/>
    <lineage>
        <taxon>Eukaryota</taxon>
        <taxon>Viridiplantae</taxon>
        <taxon>Streptophyta</taxon>
        <taxon>Embryophyta</taxon>
        <taxon>Tracheophyta</taxon>
        <taxon>Spermatophyta</taxon>
        <taxon>Magnoliopsida</taxon>
        <taxon>eudicotyledons</taxon>
        <taxon>Gunneridae</taxon>
        <taxon>Pentapetalae</taxon>
        <taxon>asterids</taxon>
        <taxon>lamiids</taxon>
        <taxon>Lamiales</taxon>
        <taxon>Pedaliaceae</taxon>
        <taxon>Sesamum</taxon>
    </lineage>
</organism>